<proteinExistence type="predicted"/>
<sequence length="187" mass="20351">MLWGIAPESWAQLWSGVIGSFVAAIIGGLVALWVVRLTNGQQKQHASDARQIAAIADLLAAVSAMEKKYGDGPVAIQDLLLVVQAAAIRWVIEADDEKLSGELAHWPYHMGTLALKTHANFDSDKRETYLTWLFNAGSDLTLCGMAWPKGTPSTRDAHVLLLTVRRTERVAAMKALEEVESAKTETG</sequence>
<keyword evidence="3" id="KW-1185">Reference proteome</keyword>
<keyword evidence="1" id="KW-1133">Transmembrane helix</keyword>
<gene>
    <name evidence="2" type="ORF">GCM10011577_01590</name>
</gene>
<accession>A0ABQ1XDD1</accession>
<keyword evidence="1" id="KW-0472">Membrane</keyword>
<organism evidence="2 3">
    <name type="scientific">Pseudarthrobacter polychromogenes</name>
    <dbReference type="NCBI Taxonomy" id="1676"/>
    <lineage>
        <taxon>Bacteria</taxon>
        <taxon>Bacillati</taxon>
        <taxon>Actinomycetota</taxon>
        <taxon>Actinomycetes</taxon>
        <taxon>Micrococcales</taxon>
        <taxon>Micrococcaceae</taxon>
        <taxon>Pseudarthrobacter</taxon>
    </lineage>
</organism>
<feature type="transmembrane region" description="Helical" evidence="1">
    <location>
        <begin position="12"/>
        <end position="35"/>
    </location>
</feature>
<protein>
    <submittedName>
        <fullName evidence="2">Uncharacterized protein</fullName>
    </submittedName>
</protein>
<evidence type="ECO:0000256" key="1">
    <source>
        <dbReference type="SAM" id="Phobius"/>
    </source>
</evidence>
<evidence type="ECO:0000313" key="2">
    <source>
        <dbReference type="EMBL" id="GGG83822.1"/>
    </source>
</evidence>
<dbReference type="Proteomes" id="UP000596938">
    <property type="component" value="Unassembled WGS sequence"/>
</dbReference>
<comment type="caution">
    <text evidence="2">The sequence shown here is derived from an EMBL/GenBank/DDBJ whole genome shotgun (WGS) entry which is preliminary data.</text>
</comment>
<reference evidence="3" key="1">
    <citation type="journal article" date="2019" name="Int. J. Syst. Evol. Microbiol.">
        <title>The Global Catalogue of Microorganisms (GCM) 10K type strain sequencing project: providing services to taxonomists for standard genome sequencing and annotation.</title>
        <authorList>
            <consortium name="The Broad Institute Genomics Platform"/>
            <consortium name="The Broad Institute Genome Sequencing Center for Infectious Disease"/>
            <person name="Wu L."/>
            <person name="Ma J."/>
        </authorList>
    </citation>
    <scope>NUCLEOTIDE SEQUENCE [LARGE SCALE GENOMIC DNA]</scope>
    <source>
        <strain evidence="3">CGMCC 1.1927</strain>
    </source>
</reference>
<keyword evidence="1" id="KW-0812">Transmembrane</keyword>
<dbReference type="RefSeq" id="WP_188808659.1">
    <property type="nucleotide sequence ID" value="NZ_BAAAWV010000001.1"/>
</dbReference>
<evidence type="ECO:0000313" key="3">
    <source>
        <dbReference type="Proteomes" id="UP000596938"/>
    </source>
</evidence>
<name>A0ABQ1XDD1_9MICC</name>
<dbReference type="EMBL" id="BMKU01000001">
    <property type="protein sequence ID" value="GGG83822.1"/>
    <property type="molecule type" value="Genomic_DNA"/>
</dbReference>